<proteinExistence type="predicted"/>
<name>A0A174JNS9_9FIRM</name>
<accession>A0A174JNS9</accession>
<evidence type="ECO:0000313" key="2">
    <source>
        <dbReference type="Proteomes" id="UP000095485"/>
    </source>
</evidence>
<sequence length="166" mass="19611">MRLSELTNEMLSAYKYPNLMAEVKELTCSICTIAEHMGLGRYRKEDDLKVWSKLTGREEILCDEAFGLARLFNTGIEYLFSHELNIIDGQTAAYWRWFDFHSEAQRESEIFKARSEIMNELKAKPYLLKLMKELVTLNRDQLQEFIDLTKKDKREPQQVQTIIHNL</sequence>
<dbReference type="AlphaFoldDB" id="A0A174JNS9"/>
<reference evidence="1 2" key="1">
    <citation type="submission" date="2015-09" db="EMBL/GenBank/DDBJ databases">
        <authorList>
            <consortium name="Pathogen Informatics"/>
        </authorList>
    </citation>
    <scope>NUCLEOTIDE SEQUENCE [LARGE SCALE GENOMIC DNA]</scope>
    <source>
        <strain evidence="1 2">2789STDY5834914</strain>
    </source>
</reference>
<evidence type="ECO:0000313" key="1">
    <source>
        <dbReference type="EMBL" id="CUO98825.1"/>
    </source>
</evidence>
<protein>
    <submittedName>
        <fullName evidence="1">Uncharacterized protein</fullName>
    </submittedName>
</protein>
<dbReference type="EMBL" id="CZAY01000001">
    <property type="protein sequence ID" value="CUO98825.1"/>
    <property type="molecule type" value="Genomic_DNA"/>
</dbReference>
<dbReference type="Proteomes" id="UP000095485">
    <property type="component" value="Unassembled WGS sequence"/>
</dbReference>
<dbReference type="RefSeq" id="WP_055281142.1">
    <property type="nucleotide sequence ID" value="NZ_CZAY01000001.1"/>
</dbReference>
<gene>
    <name evidence="1" type="ORF">ERS852526_00162</name>
</gene>
<organism evidence="1 2">
    <name type="scientific">Dorea longicatena</name>
    <dbReference type="NCBI Taxonomy" id="88431"/>
    <lineage>
        <taxon>Bacteria</taxon>
        <taxon>Bacillati</taxon>
        <taxon>Bacillota</taxon>
        <taxon>Clostridia</taxon>
        <taxon>Lachnospirales</taxon>
        <taxon>Lachnospiraceae</taxon>
        <taxon>Dorea</taxon>
    </lineage>
</organism>
<dbReference type="GeneID" id="96227474"/>
<dbReference type="OrthoDB" id="9812239at2"/>